<keyword evidence="2" id="KW-1185">Reference proteome</keyword>
<evidence type="ECO:0008006" key="3">
    <source>
        <dbReference type="Google" id="ProtNLM"/>
    </source>
</evidence>
<sequence length="199" mass="23484">MYDNNYFDYLYTKSLSLNTGEIQASGKKLYELIAKNFFEEGVNHYGGHATMTTGPYEKYNVLMYPYPQIHELYGDIRAFFHEVANPSEPYFIQAWLNVYQKREFIRWHRHWPAGLNVWHGFYCADVETEPSHTEYKFPLMNQTTTIASKNNLLVMGKSDNDRHRSSEWNSDRPRVTIAFDIVPARHINPSNNLNHWIPI</sequence>
<dbReference type="AlphaFoldDB" id="F9ZW64"/>
<evidence type="ECO:0000313" key="2">
    <source>
        <dbReference type="Proteomes" id="UP000008888"/>
    </source>
</evidence>
<proteinExistence type="predicted"/>
<dbReference type="Gene3D" id="2.60.120.620">
    <property type="entry name" value="q2cbj1_9rhob like domain"/>
    <property type="match status" value="1"/>
</dbReference>
<gene>
    <name evidence="1" type="ordered locus">Metme_3674</name>
</gene>
<protein>
    <recommendedName>
        <fullName evidence="3">Prolyl 4-hydroxylase alpha subunit Fe(2+) 2OG dioxygenase domain-containing protein</fullName>
    </recommendedName>
</protein>
<evidence type="ECO:0000313" key="1">
    <source>
        <dbReference type="EMBL" id="AEG02035.1"/>
    </source>
</evidence>
<dbReference type="KEGG" id="mmt:Metme_3674"/>
<organism evidence="1 2">
    <name type="scientific">Methylomonas methanica (strain DSM 25384 / MC09)</name>
    <dbReference type="NCBI Taxonomy" id="857087"/>
    <lineage>
        <taxon>Bacteria</taxon>
        <taxon>Pseudomonadati</taxon>
        <taxon>Pseudomonadota</taxon>
        <taxon>Gammaproteobacteria</taxon>
        <taxon>Methylococcales</taxon>
        <taxon>Methylococcaceae</taxon>
        <taxon>Methylomonas</taxon>
    </lineage>
</organism>
<dbReference type="OrthoDB" id="256126at2"/>
<name>F9ZW64_METMM</name>
<reference key="2">
    <citation type="submission" date="2011-05" db="EMBL/GenBank/DDBJ databases">
        <title>Complete genome sequence of the aerobic marine methanotroph Methylomonas methanica MC09.</title>
        <authorList>
            <person name="Boden R."/>
            <person name="Cunliffe M."/>
            <person name="Scanlan J."/>
            <person name="Moussard H."/>
            <person name="Kits K.D."/>
            <person name="Klotz M."/>
            <person name="Jetten M."/>
            <person name="Vuilleumier S."/>
            <person name="Han J."/>
            <person name="Peters L."/>
            <person name="Mikhailova N."/>
            <person name="Teshima H."/>
            <person name="Tapia R."/>
            <person name="Kyrpides N."/>
            <person name="Ivanova N."/>
            <person name="Pagani I."/>
            <person name="Cheng J.-F."/>
            <person name="Goodwin L."/>
            <person name="Han C."/>
            <person name="Hauser L."/>
            <person name="Land M."/>
            <person name="Lapidus A."/>
            <person name="Lucas S."/>
            <person name="Pitluck S."/>
            <person name="Woyke T."/>
            <person name="Stein L.Y."/>
            <person name="Murrell C."/>
        </authorList>
    </citation>
    <scope>NUCLEOTIDE SEQUENCE</scope>
    <source>
        <strain>MC09</strain>
    </source>
</reference>
<reference evidence="1 2" key="1">
    <citation type="journal article" date="2011" name="J. Bacteriol.">
        <title>Complete Genome Sequence of the Aerobic Marine Methanotroph Methylomonas methanica MC09.</title>
        <authorList>
            <person name="Boden R."/>
            <person name="Cunliffe M."/>
            <person name="Scanlan J."/>
            <person name="Moussard H."/>
            <person name="Kits K.D."/>
            <person name="Klotz M.G."/>
            <person name="Jetten M.S."/>
            <person name="Vuilleumier S."/>
            <person name="Han J."/>
            <person name="Peters L."/>
            <person name="Mikhailova N."/>
            <person name="Teshima H."/>
            <person name="Tapia R."/>
            <person name="Kyrpides N."/>
            <person name="Ivanova N."/>
            <person name="Pagani I."/>
            <person name="Cheng J.F."/>
            <person name="Goodwin L."/>
            <person name="Han C."/>
            <person name="Hauser L."/>
            <person name="Land M.L."/>
            <person name="Lapidus A."/>
            <person name="Lucas S."/>
            <person name="Pitluck S."/>
            <person name="Woyke T."/>
            <person name="Stein L."/>
            <person name="Murrell J.C."/>
        </authorList>
    </citation>
    <scope>NUCLEOTIDE SEQUENCE [LARGE SCALE GENOMIC DNA]</scope>
    <source>
        <strain evidence="1 2">MC09</strain>
    </source>
</reference>
<dbReference type="EMBL" id="CP002738">
    <property type="protein sequence ID" value="AEG02035.1"/>
    <property type="molecule type" value="Genomic_DNA"/>
</dbReference>
<accession>F9ZW64</accession>
<dbReference type="HOGENOM" id="CLU_1370816_0_0_6"/>
<reference evidence="2" key="3">
    <citation type="submission" date="2011-05" db="EMBL/GenBank/DDBJ databases">
        <title>Complete sequence of Methylomonas methanica MC09.</title>
        <authorList>
            <consortium name="US DOE Joint Genome Institute"/>
            <person name="Lucas S."/>
            <person name="Han J."/>
            <person name="Lapidus A."/>
            <person name="Cheng J.-F."/>
            <person name="Goodwin L."/>
            <person name="Pitluck S."/>
            <person name="Peters L."/>
            <person name="Mikhailova N."/>
            <person name="Teshima H."/>
            <person name="Han C."/>
            <person name="Tapia R."/>
            <person name="Land M."/>
            <person name="Hauser L."/>
            <person name="Kyrpides N."/>
            <person name="Ivanova N."/>
            <person name="Pagani I."/>
            <person name="Stein L."/>
            <person name="Woyke T."/>
        </authorList>
    </citation>
    <scope>NUCLEOTIDE SEQUENCE [LARGE SCALE GENOMIC DNA]</scope>
    <source>
        <strain evidence="2">MC09</strain>
    </source>
</reference>
<dbReference type="Proteomes" id="UP000008888">
    <property type="component" value="Chromosome"/>
</dbReference>
<dbReference type="RefSeq" id="WP_013820253.1">
    <property type="nucleotide sequence ID" value="NC_015572.1"/>
</dbReference>